<sequence length="410" mass="45788">MDSKVNDRIVAPPDRTQVAVNDCGPEKLANRTDSPQSLQPVINQSFPSSKWASKPLPNSTPVDMHSRVSRWIEDQPIPRTPRRIGLNLQFQTTVGRRRQPLQPLPAPRTAGPDPRALVVRQRLNVPAPRFDSYPPSPPIIVSSDPDLTEEEPLRTGMTSNISISDVIVRRTSGVREQMRPDNDTETQSTLSSLPSSLDLSNSPTMLASTLATQKEVLCQRPPSATGQVRDADEDREQEEDDREATAPGEAEMGHPHELPPIRLDQCPFSQPQTVHNLPETSSPESSTPVTKNRLPPTPVIRDAVKIIAAQNLIPALYVLRLEKVREAIGWELWRVYQREHPAAFDEHGWEYNPQDWESLLLRFGANYTEWYKDRAPSVVITDSVVTTDPVVTTGGTLSPVVTWDGVTWDE</sequence>
<feature type="region of interest" description="Disordered" evidence="1">
    <location>
        <begin position="214"/>
        <end position="294"/>
    </location>
</feature>
<keyword evidence="3" id="KW-1185">Reference proteome</keyword>
<dbReference type="Proteomes" id="UP000275078">
    <property type="component" value="Unassembled WGS sequence"/>
</dbReference>
<accession>A0A3N4HIL1</accession>
<dbReference type="AlphaFoldDB" id="A0A3N4HIL1"/>
<organism evidence="2 3">
    <name type="scientific">Ascobolus immersus RN42</name>
    <dbReference type="NCBI Taxonomy" id="1160509"/>
    <lineage>
        <taxon>Eukaryota</taxon>
        <taxon>Fungi</taxon>
        <taxon>Dikarya</taxon>
        <taxon>Ascomycota</taxon>
        <taxon>Pezizomycotina</taxon>
        <taxon>Pezizomycetes</taxon>
        <taxon>Pezizales</taxon>
        <taxon>Ascobolaceae</taxon>
        <taxon>Ascobolus</taxon>
    </lineage>
</organism>
<evidence type="ECO:0000313" key="3">
    <source>
        <dbReference type="Proteomes" id="UP000275078"/>
    </source>
</evidence>
<evidence type="ECO:0000313" key="2">
    <source>
        <dbReference type="EMBL" id="RPA73763.1"/>
    </source>
</evidence>
<feature type="region of interest" description="Disordered" evidence="1">
    <location>
        <begin position="171"/>
        <end position="202"/>
    </location>
</feature>
<feature type="region of interest" description="Disordered" evidence="1">
    <location>
        <begin position="1"/>
        <end position="63"/>
    </location>
</feature>
<dbReference type="EMBL" id="ML119811">
    <property type="protein sequence ID" value="RPA73763.1"/>
    <property type="molecule type" value="Genomic_DNA"/>
</dbReference>
<reference evidence="2 3" key="1">
    <citation type="journal article" date="2018" name="Nat. Ecol. Evol.">
        <title>Pezizomycetes genomes reveal the molecular basis of ectomycorrhizal truffle lifestyle.</title>
        <authorList>
            <person name="Murat C."/>
            <person name="Payen T."/>
            <person name="Noel B."/>
            <person name="Kuo A."/>
            <person name="Morin E."/>
            <person name="Chen J."/>
            <person name="Kohler A."/>
            <person name="Krizsan K."/>
            <person name="Balestrini R."/>
            <person name="Da Silva C."/>
            <person name="Montanini B."/>
            <person name="Hainaut M."/>
            <person name="Levati E."/>
            <person name="Barry K.W."/>
            <person name="Belfiori B."/>
            <person name="Cichocki N."/>
            <person name="Clum A."/>
            <person name="Dockter R.B."/>
            <person name="Fauchery L."/>
            <person name="Guy J."/>
            <person name="Iotti M."/>
            <person name="Le Tacon F."/>
            <person name="Lindquist E.A."/>
            <person name="Lipzen A."/>
            <person name="Malagnac F."/>
            <person name="Mello A."/>
            <person name="Molinier V."/>
            <person name="Miyauchi S."/>
            <person name="Poulain J."/>
            <person name="Riccioni C."/>
            <person name="Rubini A."/>
            <person name="Sitrit Y."/>
            <person name="Splivallo R."/>
            <person name="Traeger S."/>
            <person name="Wang M."/>
            <person name="Zifcakova L."/>
            <person name="Wipf D."/>
            <person name="Zambonelli A."/>
            <person name="Paolocci F."/>
            <person name="Nowrousian M."/>
            <person name="Ottonello S."/>
            <person name="Baldrian P."/>
            <person name="Spatafora J.W."/>
            <person name="Henrissat B."/>
            <person name="Nagy L.G."/>
            <person name="Aury J.M."/>
            <person name="Wincker P."/>
            <person name="Grigoriev I.V."/>
            <person name="Bonfante P."/>
            <person name="Martin F.M."/>
        </authorList>
    </citation>
    <scope>NUCLEOTIDE SEQUENCE [LARGE SCALE GENOMIC DNA]</scope>
    <source>
        <strain evidence="2 3">RN42</strain>
    </source>
</reference>
<proteinExistence type="predicted"/>
<feature type="compositionally biased region" description="Low complexity" evidence="1">
    <location>
        <begin position="278"/>
        <end position="288"/>
    </location>
</feature>
<protein>
    <submittedName>
        <fullName evidence="2">Uncharacterized protein</fullName>
    </submittedName>
</protein>
<feature type="compositionally biased region" description="Acidic residues" evidence="1">
    <location>
        <begin position="231"/>
        <end position="242"/>
    </location>
</feature>
<evidence type="ECO:0000256" key="1">
    <source>
        <dbReference type="SAM" id="MobiDB-lite"/>
    </source>
</evidence>
<feature type="compositionally biased region" description="Polar residues" evidence="1">
    <location>
        <begin position="31"/>
        <end position="61"/>
    </location>
</feature>
<gene>
    <name evidence="2" type="ORF">BJ508DRAFT_333729</name>
</gene>
<name>A0A3N4HIL1_ASCIM</name>
<feature type="region of interest" description="Disordered" evidence="1">
    <location>
        <begin position="128"/>
        <end position="152"/>
    </location>
</feature>
<feature type="compositionally biased region" description="Low complexity" evidence="1">
    <location>
        <begin position="188"/>
        <end position="202"/>
    </location>
</feature>